<evidence type="ECO:0008006" key="4">
    <source>
        <dbReference type="Google" id="ProtNLM"/>
    </source>
</evidence>
<keyword evidence="3" id="KW-1185">Reference proteome</keyword>
<dbReference type="Proteomes" id="UP001165302">
    <property type="component" value="Unassembled WGS sequence"/>
</dbReference>
<dbReference type="PROSITE" id="PS51257">
    <property type="entry name" value="PROKAR_LIPOPROTEIN"/>
    <property type="match status" value="1"/>
</dbReference>
<proteinExistence type="predicted"/>
<keyword evidence="1" id="KW-0732">Signal</keyword>
<organism evidence="2 3">
    <name type="scientific">Sphingobacterium bovistauri</name>
    <dbReference type="NCBI Taxonomy" id="2781959"/>
    <lineage>
        <taxon>Bacteria</taxon>
        <taxon>Pseudomonadati</taxon>
        <taxon>Bacteroidota</taxon>
        <taxon>Sphingobacteriia</taxon>
        <taxon>Sphingobacteriales</taxon>
        <taxon>Sphingobacteriaceae</taxon>
        <taxon>Sphingobacterium</taxon>
    </lineage>
</organism>
<accession>A0ABS7Z5Y9</accession>
<name>A0ABS7Z5Y9_9SPHI</name>
<evidence type="ECO:0000313" key="2">
    <source>
        <dbReference type="EMBL" id="MCA5004997.1"/>
    </source>
</evidence>
<feature type="signal peptide" evidence="1">
    <location>
        <begin position="1"/>
        <end position="21"/>
    </location>
</feature>
<dbReference type="RefSeq" id="WP_225552388.1">
    <property type="nucleotide sequence ID" value="NZ_JADEYP010000011.1"/>
</dbReference>
<dbReference type="EMBL" id="JADEYP010000011">
    <property type="protein sequence ID" value="MCA5004997.1"/>
    <property type="molecule type" value="Genomic_DNA"/>
</dbReference>
<protein>
    <recommendedName>
        <fullName evidence="4">DUF4397 domain-containing protein</fullName>
    </recommendedName>
</protein>
<evidence type="ECO:0000256" key="1">
    <source>
        <dbReference type="SAM" id="SignalP"/>
    </source>
</evidence>
<comment type="caution">
    <text evidence="2">The sequence shown here is derived from an EMBL/GenBank/DDBJ whole genome shotgun (WGS) entry which is preliminary data.</text>
</comment>
<gene>
    <name evidence="2" type="ORF">IPZ78_07515</name>
</gene>
<evidence type="ECO:0000313" key="3">
    <source>
        <dbReference type="Proteomes" id="UP001165302"/>
    </source>
</evidence>
<feature type="chain" id="PRO_5046387056" description="DUF4397 domain-containing protein" evidence="1">
    <location>
        <begin position="22"/>
        <end position="486"/>
    </location>
</feature>
<sequence>MKTLFHLACRFSFLFIIFLAASCKRDSYVDEENDLVYPVNFTFTNFQSTTNFLKNAASTKKHIAATGVNSNYSEGFLYYWSFNSETLTPDVKYRKSTSPVIIYNDGKPITYGNGFAFENYTAGKAANFVGPSQITIKLPIKDVISLARLGFDMTGSNTGPKDFELYYSFDEGGTFKEIALVNNFVNNSSTAKNSFTYNLSTLTISGEELWIKIVPKAGDRTGISNYSDSQGTLRIDNLHIVGIAPPEASSFSINKLHYFLFHKERSNIVIDGELDDVQQLNLELDLPVGEYDVFFILNNSNSELVFPSTILKSTDVYASNLFSNKYAEIFGYSGKLTVSGNMTSNIVLQRMYSQIKVEFTDNLNLSSVKKIVFKQEHEPFYYSPFTTTINNPILDQSSVEISDDFQVNKQLIFNQFMGLMTAVEPLNYTVEVHGQNEILRTFQLGSSIKNNVQLVFRGQLLEDPQHTVGFQIKKNENWDNGSVASF</sequence>
<reference evidence="2" key="1">
    <citation type="submission" date="2020-10" db="EMBL/GenBank/DDBJ databases">
        <authorList>
            <person name="Lu T."/>
            <person name="Wang Q."/>
            <person name="Han X."/>
        </authorList>
    </citation>
    <scope>NUCLEOTIDE SEQUENCE</scope>
    <source>
        <strain evidence="2">WQ 366</strain>
    </source>
</reference>